<dbReference type="PANTHER" id="PTHR47481:SF31">
    <property type="entry name" value="OS01G0873500 PROTEIN"/>
    <property type="match status" value="1"/>
</dbReference>
<evidence type="ECO:0000256" key="1">
    <source>
        <dbReference type="SAM" id="MobiDB-lite"/>
    </source>
</evidence>
<reference evidence="2 3" key="1">
    <citation type="journal article" date="2016" name="Sci. Rep.">
        <title>The Dendrobium catenatum Lindl. genome sequence provides insights into polysaccharide synthase, floral development and adaptive evolution.</title>
        <authorList>
            <person name="Zhang G.Q."/>
            <person name="Xu Q."/>
            <person name="Bian C."/>
            <person name="Tsai W.C."/>
            <person name="Yeh C.M."/>
            <person name="Liu K.W."/>
            <person name="Yoshida K."/>
            <person name="Zhang L.S."/>
            <person name="Chang S.B."/>
            <person name="Chen F."/>
            <person name="Shi Y."/>
            <person name="Su Y.Y."/>
            <person name="Zhang Y.Q."/>
            <person name="Chen L.J."/>
            <person name="Yin Y."/>
            <person name="Lin M."/>
            <person name="Huang H."/>
            <person name="Deng H."/>
            <person name="Wang Z.W."/>
            <person name="Zhu S.L."/>
            <person name="Zhao X."/>
            <person name="Deng C."/>
            <person name="Niu S.C."/>
            <person name="Huang J."/>
            <person name="Wang M."/>
            <person name="Liu G.H."/>
            <person name="Yang H.J."/>
            <person name="Xiao X.J."/>
            <person name="Hsiao Y.Y."/>
            <person name="Wu W.L."/>
            <person name="Chen Y.Y."/>
            <person name="Mitsuda N."/>
            <person name="Ohme-Takagi M."/>
            <person name="Luo Y.B."/>
            <person name="Van de Peer Y."/>
            <person name="Liu Z.J."/>
        </authorList>
    </citation>
    <scope>NUCLEOTIDE SEQUENCE [LARGE SCALE GENOMIC DNA]</scope>
    <source>
        <tissue evidence="2">The whole plant</tissue>
    </source>
</reference>
<accession>A0A2I0VP57</accession>
<feature type="compositionally biased region" description="Low complexity" evidence="1">
    <location>
        <begin position="263"/>
        <end position="276"/>
    </location>
</feature>
<gene>
    <name evidence="2" type="ORF">MA16_Dca015908</name>
</gene>
<evidence type="ECO:0000313" key="2">
    <source>
        <dbReference type="EMBL" id="PKU65197.1"/>
    </source>
</evidence>
<dbReference type="EMBL" id="KZ503374">
    <property type="protein sequence ID" value="PKU65197.1"/>
    <property type="molecule type" value="Genomic_DNA"/>
</dbReference>
<feature type="region of interest" description="Disordered" evidence="1">
    <location>
        <begin position="245"/>
        <end position="278"/>
    </location>
</feature>
<protein>
    <submittedName>
        <fullName evidence="2">Retrovirus-related Pol polyprotein from transposon TNT 1-94</fullName>
    </submittedName>
</protein>
<proteinExistence type="predicted"/>
<reference evidence="2 3" key="2">
    <citation type="journal article" date="2017" name="Nature">
        <title>The Apostasia genome and the evolution of orchids.</title>
        <authorList>
            <person name="Zhang G.Q."/>
            <person name="Liu K.W."/>
            <person name="Li Z."/>
            <person name="Lohaus R."/>
            <person name="Hsiao Y.Y."/>
            <person name="Niu S.C."/>
            <person name="Wang J.Y."/>
            <person name="Lin Y.C."/>
            <person name="Xu Q."/>
            <person name="Chen L.J."/>
            <person name="Yoshida K."/>
            <person name="Fujiwara S."/>
            <person name="Wang Z.W."/>
            <person name="Zhang Y.Q."/>
            <person name="Mitsuda N."/>
            <person name="Wang M."/>
            <person name="Liu G.H."/>
            <person name="Pecoraro L."/>
            <person name="Huang H.X."/>
            <person name="Xiao X.J."/>
            <person name="Lin M."/>
            <person name="Wu X.Y."/>
            <person name="Wu W.L."/>
            <person name="Chen Y.Y."/>
            <person name="Chang S.B."/>
            <person name="Sakamoto S."/>
            <person name="Ohme-Takagi M."/>
            <person name="Yagi M."/>
            <person name="Zeng S.J."/>
            <person name="Shen C.Y."/>
            <person name="Yeh C.M."/>
            <person name="Luo Y.B."/>
            <person name="Tsai W.C."/>
            <person name="Van de Peer Y."/>
            <person name="Liu Z.J."/>
        </authorList>
    </citation>
    <scope>NUCLEOTIDE SEQUENCE [LARGE SCALE GENOMIC DNA]</scope>
    <source>
        <tissue evidence="2">The whole plant</tissue>
    </source>
</reference>
<organism evidence="2 3">
    <name type="scientific">Dendrobium catenatum</name>
    <dbReference type="NCBI Taxonomy" id="906689"/>
    <lineage>
        <taxon>Eukaryota</taxon>
        <taxon>Viridiplantae</taxon>
        <taxon>Streptophyta</taxon>
        <taxon>Embryophyta</taxon>
        <taxon>Tracheophyta</taxon>
        <taxon>Spermatophyta</taxon>
        <taxon>Magnoliopsida</taxon>
        <taxon>Liliopsida</taxon>
        <taxon>Asparagales</taxon>
        <taxon>Orchidaceae</taxon>
        <taxon>Epidendroideae</taxon>
        <taxon>Malaxideae</taxon>
        <taxon>Dendrobiinae</taxon>
        <taxon>Dendrobium</taxon>
    </lineage>
</organism>
<name>A0A2I0VP57_9ASPA</name>
<dbReference type="PANTHER" id="PTHR47481">
    <property type="match status" value="1"/>
</dbReference>
<keyword evidence="3" id="KW-1185">Reference proteome</keyword>
<dbReference type="Pfam" id="PF14223">
    <property type="entry name" value="Retrotran_gag_2"/>
    <property type="match status" value="1"/>
</dbReference>
<evidence type="ECO:0000313" key="3">
    <source>
        <dbReference type="Proteomes" id="UP000233837"/>
    </source>
</evidence>
<dbReference type="Proteomes" id="UP000233837">
    <property type="component" value="Unassembled WGS sequence"/>
</dbReference>
<sequence length="397" mass="43088">MADSASSQLQERSGSQESDEATISANLKFVVSNLRNLVSASLTPDNFSIWKSQILKTLRANGFLKFLDSKSPPPSQFVINSSGASVSNPAYAQWLQTDQNLSASICSTISTSILPYVISLDSTAEVWAALEARFQASNRSRVIQLRNSLHNVSLKNNSMTAYLSEIKTIVDQISEAGSSVDPEDVIHHILNGLPQIYQSFKSSIRTSIFPLTLEQIYPLLLSEEINLAADAARFSSIQDPTLALFNQRGRGRRPKAKNSYNHSTSSKTSNVESSSTIPPQRANALSAVSCQICYKKGHSAQTCWHRMNAQYVPSSKNTNAAFLASSDSPDTTWFLDSGASSHLTNSLENMSIAQSYHGADNVTVGDGNSVPIAHTGSGILPTPSRSCDTTNFTHRTM</sequence>
<dbReference type="AlphaFoldDB" id="A0A2I0VP57"/>